<evidence type="ECO:0000313" key="3">
    <source>
        <dbReference type="EMBL" id="MCO6414932.1"/>
    </source>
</evidence>
<dbReference type="SUPFAM" id="SSF53850">
    <property type="entry name" value="Periplasmic binding protein-like II"/>
    <property type="match status" value="1"/>
</dbReference>
<dbReference type="InterPro" id="IPR042100">
    <property type="entry name" value="Bug_dom1"/>
</dbReference>
<comment type="caution">
    <text evidence="3">The sequence shown here is derived from an EMBL/GenBank/DDBJ whole genome shotgun (WGS) entry which is preliminary data.</text>
</comment>
<dbReference type="Gene3D" id="3.40.190.150">
    <property type="entry name" value="Bordetella uptake gene, domain 1"/>
    <property type="match status" value="1"/>
</dbReference>
<comment type="similarity">
    <text evidence="1">Belongs to the UPF0065 (bug) family.</text>
</comment>
<evidence type="ECO:0000256" key="1">
    <source>
        <dbReference type="ARBA" id="ARBA00006987"/>
    </source>
</evidence>
<dbReference type="PIRSF" id="PIRSF017082">
    <property type="entry name" value="YflP"/>
    <property type="match status" value="1"/>
</dbReference>
<feature type="signal peptide" evidence="2">
    <location>
        <begin position="1"/>
        <end position="25"/>
    </location>
</feature>
<dbReference type="Gene3D" id="3.40.190.10">
    <property type="entry name" value="Periplasmic binding protein-like II"/>
    <property type="match status" value="1"/>
</dbReference>
<organism evidence="3 4">
    <name type="scientific">Siccirubricoccus soli</name>
    <dbReference type="NCBI Taxonomy" id="2899147"/>
    <lineage>
        <taxon>Bacteria</taxon>
        <taxon>Pseudomonadati</taxon>
        <taxon>Pseudomonadota</taxon>
        <taxon>Alphaproteobacteria</taxon>
        <taxon>Acetobacterales</taxon>
        <taxon>Roseomonadaceae</taxon>
        <taxon>Siccirubricoccus</taxon>
    </lineage>
</organism>
<dbReference type="PANTHER" id="PTHR42928">
    <property type="entry name" value="TRICARBOXYLATE-BINDING PROTEIN"/>
    <property type="match status" value="1"/>
</dbReference>
<name>A0ABT1CZU0_9PROT</name>
<dbReference type="InterPro" id="IPR005064">
    <property type="entry name" value="BUG"/>
</dbReference>
<feature type="chain" id="PRO_5045208440" evidence="2">
    <location>
        <begin position="26"/>
        <end position="324"/>
    </location>
</feature>
<dbReference type="CDD" id="cd07012">
    <property type="entry name" value="PBP2_Bug_TTT"/>
    <property type="match status" value="1"/>
</dbReference>
<proteinExistence type="inferred from homology"/>
<gene>
    <name evidence="3" type="ORF">JYK14_01910</name>
</gene>
<dbReference type="Proteomes" id="UP001523392">
    <property type="component" value="Unassembled WGS sequence"/>
</dbReference>
<evidence type="ECO:0000313" key="4">
    <source>
        <dbReference type="Proteomes" id="UP001523392"/>
    </source>
</evidence>
<protein>
    <submittedName>
        <fullName evidence="3">Tripartite tricarboxylate transporter substrate binding protein</fullName>
    </submittedName>
</protein>
<evidence type="ECO:0000256" key="2">
    <source>
        <dbReference type="SAM" id="SignalP"/>
    </source>
</evidence>
<keyword evidence="2" id="KW-0732">Signal</keyword>
<dbReference type="RefSeq" id="WP_252951520.1">
    <property type="nucleotide sequence ID" value="NZ_JAFIRR010000009.1"/>
</dbReference>
<accession>A0ABT1CZU0</accession>
<keyword evidence="4" id="KW-1185">Reference proteome</keyword>
<dbReference type="Pfam" id="PF03401">
    <property type="entry name" value="TctC"/>
    <property type="match status" value="1"/>
</dbReference>
<sequence length="324" mass="33993">MTNPITSRRAVLAAPAVLAARPARAQPWPARPIRLIVPFPAGGTTDLLARLLSDGLGARLGQPVVAENRGGAAGVIAAEMAARAEPDGHTLLFCSIGTVAILPHLHSRIGWRPEDLVPIAYFADVPNVIVVRADGPYRSLSDLLDAARARPGELSYASSGNGSSLHLSGEMLKAAAHVDILHIPFRGGADSVNQLLGGRIDLAVNNLPSAIAMIRDGKLRALAVTTAERTPALPEVPTVAESGLPDYEATAWFGLQAPRGTPQPILERLNADTRAIGTDPTVRARAEMVGARVRPGSIADFAAFCAAENAKWAEVIRRAGAKVD</sequence>
<reference evidence="3 4" key="1">
    <citation type="submission" date="2021-12" db="EMBL/GenBank/DDBJ databases">
        <title>Siccirubricoccus leaddurans sp. nov., a high concentration Zn2+ tolerance bacterium.</title>
        <authorList>
            <person name="Cao Y."/>
        </authorList>
    </citation>
    <scope>NUCLEOTIDE SEQUENCE [LARGE SCALE GENOMIC DNA]</scope>
    <source>
        <strain evidence="3 4">KC 17139</strain>
    </source>
</reference>
<dbReference type="PANTHER" id="PTHR42928:SF5">
    <property type="entry name" value="BLR1237 PROTEIN"/>
    <property type="match status" value="1"/>
</dbReference>
<dbReference type="EMBL" id="JAFIRR010000009">
    <property type="protein sequence ID" value="MCO6414932.1"/>
    <property type="molecule type" value="Genomic_DNA"/>
</dbReference>